<evidence type="ECO:0000313" key="1">
    <source>
        <dbReference type="EMBL" id="WQJ52935.1"/>
    </source>
</evidence>
<organism evidence="1 2">
    <name type="scientific">phage Lak_Megaphage_RVC_JS4_GC31</name>
    <dbReference type="NCBI Taxonomy" id="3109228"/>
    <lineage>
        <taxon>Viruses</taxon>
        <taxon>Duplodnaviria</taxon>
        <taxon>Heunggongvirae</taxon>
        <taxon>Uroviricota</taxon>
        <taxon>Caudoviricetes</taxon>
        <taxon>Caudoviricetes code 15 clade</taxon>
    </lineage>
</organism>
<dbReference type="Proteomes" id="UP001349343">
    <property type="component" value="Segment"/>
</dbReference>
<reference evidence="1 2" key="1">
    <citation type="submission" date="2023-11" db="EMBL/GenBank/DDBJ databases">
        <authorList>
            <person name="Cook R."/>
            <person name="Crisci M."/>
            <person name="Pye H."/>
            <person name="Adriaenssens E."/>
            <person name="Santini J."/>
        </authorList>
    </citation>
    <scope>NUCLEOTIDE SEQUENCE [LARGE SCALE GENOMIC DNA]</scope>
    <source>
        <strain evidence="1">Lak_Megaphage_RVC_JS4_GC31</strain>
    </source>
</reference>
<name>A0ABZ0Z4F0_9CAUD</name>
<evidence type="ECO:0000313" key="2">
    <source>
        <dbReference type="Proteomes" id="UP001349343"/>
    </source>
</evidence>
<sequence length="49" mass="5693">MENLKNNQSLNESQVRLPWTVYSQPVQIPSVPAQNISVSDNQNNTEFWF</sequence>
<protein>
    <submittedName>
        <fullName evidence="1">Uncharacterized protein</fullName>
    </submittedName>
</protein>
<accession>A0ABZ0Z4F0</accession>
<keyword evidence="2" id="KW-1185">Reference proteome</keyword>
<proteinExistence type="predicted"/>
<dbReference type="EMBL" id="OR769222">
    <property type="protein sequence ID" value="WQJ52935.1"/>
    <property type="molecule type" value="Genomic_DNA"/>
</dbReference>